<feature type="domain" description="UspA" evidence="2">
    <location>
        <begin position="137"/>
        <end position="271"/>
    </location>
</feature>
<proteinExistence type="inferred from homology"/>
<dbReference type="SUPFAM" id="SSF52402">
    <property type="entry name" value="Adenine nucleotide alpha hydrolases-like"/>
    <property type="match status" value="2"/>
</dbReference>
<evidence type="ECO:0000256" key="1">
    <source>
        <dbReference type="ARBA" id="ARBA00008791"/>
    </source>
</evidence>
<keyword evidence="4" id="KW-1185">Reference proteome</keyword>
<sequence length="282" mass="30040">MVTQEEPLVVGTDGSAQSRLAVSWAAAEAARRATAVRVVSVNDDPHLDEKLWTDLETLVEETRHEYPEVELYPKIARGHPAAELVRRSCEAPLVVVGSRGRSPLRATLLGSVSTKVATHAHCPVVVVRNQANGAGDVVVGLDDSGYSQAALRFAFDAAAARGTELVAVQVWQPVDPSAVLPMLDSDMRDLAESAERGLAEQLAGWSEQYPTVPVRRIARQGHPVFELTCLGRDARLVVVGHRGRGGFTGLLMGSVATGVLQHATCPVAVVRRAPGLTTSPGR</sequence>
<dbReference type="RefSeq" id="WP_009947151.1">
    <property type="nucleotide sequence ID" value="NZ_BAAAGS010000023.1"/>
</dbReference>
<dbReference type="PRINTS" id="PR01438">
    <property type="entry name" value="UNVRSLSTRESS"/>
</dbReference>
<dbReference type="PANTHER" id="PTHR46268:SF6">
    <property type="entry name" value="UNIVERSAL STRESS PROTEIN UP12"/>
    <property type="match status" value="1"/>
</dbReference>
<dbReference type="Pfam" id="PF00582">
    <property type="entry name" value="Usp"/>
    <property type="match status" value="2"/>
</dbReference>
<dbReference type="InterPro" id="IPR014729">
    <property type="entry name" value="Rossmann-like_a/b/a_fold"/>
</dbReference>
<comment type="caution">
    <text evidence="3">The sequence shown here is derived from an EMBL/GenBank/DDBJ whole genome shotgun (WGS) entry which is preliminary data.</text>
</comment>
<dbReference type="EMBL" id="BAAAGS010000023">
    <property type="protein sequence ID" value="GAA0534274.1"/>
    <property type="molecule type" value="Genomic_DNA"/>
</dbReference>
<reference evidence="3 4" key="1">
    <citation type="journal article" date="2019" name="Int. J. Syst. Evol. Microbiol.">
        <title>The Global Catalogue of Microorganisms (GCM) 10K type strain sequencing project: providing services to taxonomists for standard genome sequencing and annotation.</title>
        <authorList>
            <consortium name="The Broad Institute Genomics Platform"/>
            <consortium name="The Broad Institute Genome Sequencing Center for Infectious Disease"/>
            <person name="Wu L."/>
            <person name="Ma J."/>
        </authorList>
    </citation>
    <scope>NUCLEOTIDE SEQUENCE [LARGE SCALE GENOMIC DNA]</scope>
    <source>
        <strain evidence="3 4">JCM 10303</strain>
    </source>
</reference>
<dbReference type="PANTHER" id="PTHR46268">
    <property type="entry name" value="STRESS RESPONSE PROTEIN NHAX"/>
    <property type="match status" value="1"/>
</dbReference>
<feature type="domain" description="UspA" evidence="2">
    <location>
        <begin position="8"/>
        <end position="128"/>
    </location>
</feature>
<dbReference type="InterPro" id="IPR006015">
    <property type="entry name" value="Universal_stress_UspA"/>
</dbReference>
<comment type="similarity">
    <text evidence="1">Belongs to the universal stress protein A family.</text>
</comment>
<dbReference type="InterPro" id="IPR006016">
    <property type="entry name" value="UspA"/>
</dbReference>
<gene>
    <name evidence="3" type="ORF">GCM10009533_36740</name>
</gene>
<dbReference type="Gene3D" id="3.40.50.620">
    <property type="entry name" value="HUPs"/>
    <property type="match status" value="2"/>
</dbReference>
<evidence type="ECO:0000313" key="4">
    <source>
        <dbReference type="Proteomes" id="UP001500729"/>
    </source>
</evidence>
<protein>
    <submittedName>
        <fullName evidence="3">Universal stress protein</fullName>
    </submittedName>
</protein>
<dbReference type="Proteomes" id="UP001500729">
    <property type="component" value="Unassembled WGS sequence"/>
</dbReference>
<evidence type="ECO:0000259" key="2">
    <source>
        <dbReference type="Pfam" id="PF00582"/>
    </source>
</evidence>
<name>A0ABN1D585_SACER</name>
<accession>A0ABN1D585</accession>
<organism evidence="3 4">
    <name type="scientific">Saccharopolyspora erythraea</name>
    <name type="common">Streptomyces erythraeus</name>
    <dbReference type="NCBI Taxonomy" id="1836"/>
    <lineage>
        <taxon>Bacteria</taxon>
        <taxon>Bacillati</taxon>
        <taxon>Actinomycetota</taxon>
        <taxon>Actinomycetes</taxon>
        <taxon>Pseudonocardiales</taxon>
        <taxon>Pseudonocardiaceae</taxon>
        <taxon>Saccharopolyspora</taxon>
    </lineage>
</organism>
<evidence type="ECO:0000313" key="3">
    <source>
        <dbReference type="EMBL" id="GAA0534274.1"/>
    </source>
</evidence>